<dbReference type="Proteomes" id="UP000064137">
    <property type="component" value="Chromosome"/>
</dbReference>
<reference evidence="3 4" key="1">
    <citation type="submission" date="2016-01" db="EMBL/GenBank/DDBJ databases">
        <title>Annotation of Pseudomonas oryzihabitans USDA-ARS-USMARC-56511.</title>
        <authorList>
            <person name="Harhay G.P."/>
            <person name="Harhay D.M."/>
            <person name="Smith T.P.L."/>
            <person name="Bono J.L."/>
            <person name="Heaton M.P."/>
            <person name="Clawson M.L."/>
            <person name="Chitko-Mckown C.G."/>
            <person name="Capik S.F."/>
            <person name="DeDonder K.D."/>
            <person name="Apley M.D."/>
            <person name="Lubbers B.V."/>
            <person name="White B.J."/>
            <person name="Larson R.L."/>
        </authorList>
    </citation>
    <scope>NUCLEOTIDE SEQUENCE [LARGE SCALE GENOMIC DNA]</scope>
    <source>
        <strain evidence="3 4">USDA-ARS-USMARC-56511</strain>
    </source>
</reference>
<protein>
    <recommendedName>
        <fullName evidence="5">Collagen-like protein</fullName>
    </recommendedName>
</protein>
<feature type="signal peptide" evidence="2">
    <location>
        <begin position="1"/>
        <end position="22"/>
    </location>
</feature>
<feature type="chain" id="PRO_5006852793" description="Collagen-like protein" evidence="2">
    <location>
        <begin position="23"/>
        <end position="106"/>
    </location>
</feature>
<organism evidence="3 4">
    <name type="scientific">Pseudomonas oryzihabitans</name>
    <dbReference type="NCBI Taxonomy" id="47885"/>
    <lineage>
        <taxon>Bacteria</taxon>
        <taxon>Pseudomonadati</taxon>
        <taxon>Pseudomonadota</taxon>
        <taxon>Gammaproteobacteria</taxon>
        <taxon>Pseudomonadales</taxon>
        <taxon>Pseudomonadaceae</taxon>
        <taxon>Pseudomonas</taxon>
    </lineage>
</organism>
<gene>
    <name evidence="3" type="ORF">APT59_01195</name>
</gene>
<dbReference type="EMBL" id="CP013987">
    <property type="protein sequence ID" value="ALZ82887.1"/>
    <property type="molecule type" value="Genomic_DNA"/>
</dbReference>
<feature type="compositionally biased region" description="Gly residues" evidence="1">
    <location>
        <begin position="41"/>
        <end position="77"/>
    </location>
</feature>
<evidence type="ECO:0000313" key="3">
    <source>
        <dbReference type="EMBL" id="ALZ82887.1"/>
    </source>
</evidence>
<evidence type="ECO:0000256" key="1">
    <source>
        <dbReference type="SAM" id="MobiDB-lite"/>
    </source>
</evidence>
<evidence type="ECO:0008006" key="5">
    <source>
        <dbReference type="Google" id="ProtNLM"/>
    </source>
</evidence>
<proteinExistence type="predicted"/>
<dbReference type="AlphaFoldDB" id="A0A0U4VIK2"/>
<feature type="region of interest" description="Disordered" evidence="1">
    <location>
        <begin position="41"/>
        <end position="106"/>
    </location>
</feature>
<keyword evidence="2" id="KW-0732">Signal</keyword>
<dbReference type="KEGG" id="por:APT59_01195"/>
<evidence type="ECO:0000256" key="2">
    <source>
        <dbReference type="SAM" id="SignalP"/>
    </source>
</evidence>
<evidence type="ECO:0000313" key="4">
    <source>
        <dbReference type="Proteomes" id="UP000064137"/>
    </source>
</evidence>
<accession>A0A0U4VIK2</accession>
<name>A0A0U4VIK2_9PSED</name>
<sequence>MSRSIHGLVVAAALLASAAVAAQPVMPEFSLPRSEHLLVAGNGGAGGAGGAGGSGVIPGKGGSGGQGGAAGPGGVQGARGRDGAEGTIIPSRPANQGSQRRGADQT</sequence>